<protein>
    <submittedName>
        <fullName evidence="2">Transcription elongation factor</fullName>
    </submittedName>
</protein>
<proteinExistence type="predicted"/>
<dbReference type="PANTHER" id="PTHR30437:SF4">
    <property type="entry name" value="TRANSCRIPTION ELONGATION FACTOR GREA"/>
    <property type="match status" value="1"/>
</dbReference>
<comment type="caution">
    <text evidence="2">The sequence shown here is derived from an EMBL/GenBank/DDBJ whole genome shotgun (WGS) entry which is preliminary data.</text>
</comment>
<keyword evidence="2" id="KW-0648">Protein biosynthesis</keyword>
<dbReference type="Proteomes" id="UP000266482">
    <property type="component" value="Unassembled WGS sequence"/>
</dbReference>
<dbReference type="InterPro" id="IPR023459">
    <property type="entry name" value="Tscrpt_elong_fac_GreA/B_fam"/>
</dbReference>
<accession>A0A3A1VQ02</accession>
<dbReference type="GO" id="GO:0006354">
    <property type="term" value="P:DNA-templated transcription elongation"/>
    <property type="evidence" value="ECO:0007669"/>
    <property type="project" value="TreeGrafter"/>
</dbReference>
<dbReference type="GO" id="GO:0032784">
    <property type="term" value="P:regulation of DNA-templated transcription elongation"/>
    <property type="evidence" value="ECO:0007669"/>
    <property type="project" value="InterPro"/>
</dbReference>
<evidence type="ECO:0000259" key="1">
    <source>
        <dbReference type="Pfam" id="PF01272"/>
    </source>
</evidence>
<dbReference type="RefSeq" id="WP_119598371.1">
    <property type="nucleotide sequence ID" value="NZ_QXQA01000002.1"/>
</dbReference>
<reference evidence="2 3" key="1">
    <citation type="submission" date="2018-09" db="EMBL/GenBank/DDBJ databases">
        <title>Paenibacillus aracenensis nov. sp. isolated from a cave in southern Spain.</title>
        <authorList>
            <person name="Jurado V."/>
            <person name="Gutierrez-Patricio S."/>
            <person name="Gonzalez-Pimentel J.L."/>
            <person name="Miller A.Z."/>
            <person name="Laiz L."/>
            <person name="Saiz-Jimenez C."/>
        </authorList>
    </citation>
    <scope>NUCLEOTIDE SEQUENCE [LARGE SCALE GENOMIC DNA]</scope>
    <source>
        <strain evidence="2 3">DSM 22867</strain>
    </source>
</reference>
<keyword evidence="3" id="KW-1185">Reference proteome</keyword>
<dbReference type="InterPro" id="IPR001437">
    <property type="entry name" value="Tscrpt_elong_fac_GreA/B_C"/>
</dbReference>
<dbReference type="Gene3D" id="3.10.50.30">
    <property type="entry name" value="Transcription elongation factor, GreA/GreB, C-terminal domain"/>
    <property type="match status" value="1"/>
</dbReference>
<organism evidence="2 3">
    <name type="scientific">Paenibacillus nanensis</name>
    <dbReference type="NCBI Taxonomy" id="393251"/>
    <lineage>
        <taxon>Bacteria</taxon>
        <taxon>Bacillati</taxon>
        <taxon>Bacillota</taxon>
        <taxon>Bacilli</taxon>
        <taxon>Bacillales</taxon>
        <taxon>Paenibacillaceae</taxon>
        <taxon>Paenibacillus</taxon>
    </lineage>
</organism>
<evidence type="ECO:0000313" key="2">
    <source>
        <dbReference type="EMBL" id="RIX59540.1"/>
    </source>
</evidence>
<dbReference type="OrthoDB" id="2898253at2"/>
<gene>
    <name evidence="2" type="ORF">D3P08_05205</name>
</gene>
<dbReference type="SUPFAM" id="SSF54534">
    <property type="entry name" value="FKBP-like"/>
    <property type="match status" value="1"/>
</dbReference>
<dbReference type="EMBL" id="QXQA01000002">
    <property type="protein sequence ID" value="RIX59540.1"/>
    <property type="molecule type" value="Genomic_DNA"/>
</dbReference>
<dbReference type="PANTHER" id="PTHR30437">
    <property type="entry name" value="TRANSCRIPTION ELONGATION FACTOR GREA"/>
    <property type="match status" value="1"/>
</dbReference>
<feature type="domain" description="Transcription elongation factor GreA/GreB C-terminal" evidence="1">
    <location>
        <begin position="74"/>
        <end position="146"/>
    </location>
</feature>
<name>A0A3A1VQ02_9BACL</name>
<sequence length="155" mass="17460">MRHSLSPLSAARGHLVRQLVYFDERLPAFSNTYLAEFNPVEKKLIEDLIREYMEQLSAALEHDDSVLGSRLKTDILIGSTVKVTYDDDGSADSFTLVYPTESDPDRNRISFISPLGRQLLCKKTEHPLVLDVPDGRLGLKIREVNYGYIGGFIST</sequence>
<dbReference type="InterPro" id="IPR036953">
    <property type="entry name" value="GreA/GreB_C_sf"/>
</dbReference>
<dbReference type="GO" id="GO:0003746">
    <property type="term" value="F:translation elongation factor activity"/>
    <property type="evidence" value="ECO:0007669"/>
    <property type="project" value="UniProtKB-KW"/>
</dbReference>
<keyword evidence="2" id="KW-0251">Elongation factor</keyword>
<dbReference type="Pfam" id="PF01272">
    <property type="entry name" value="GreA_GreB"/>
    <property type="match status" value="1"/>
</dbReference>
<dbReference type="AlphaFoldDB" id="A0A3A1VQ02"/>
<dbReference type="GO" id="GO:0003677">
    <property type="term" value="F:DNA binding"/>
    <property type="evidence" value="ECO:0007669"/>
    <property type="project" value="InterPro"/>
</dbReference>
<dbReference type="GO" id="GO:0070063">
    <property type="term" value="F:RNA polymerase binding"/>
    <property type="evidence" value="ECO:0007669"/>
    <property type="project" value="InterPro"/>
</dbReference>
<evidence type="ECO:0000313" key="3">
    <source>
        <dbReference type="Proteomes" id="UP000266482"/>
    </source>
</evidence>